<dbReference type="EMBL" id="JBHSEH010000023">
    <property type="protein sequence ID" value="MFC4427619.1"/>
    <property type="molecule type" value="Genomic_DNA"/>
</dbReference>
<gene>
    <name evidence="1" type="ORF">ACFOZ9_15480</name>
</gene>
<name>A0ABV8XRV5_9DEIO</name>
<dbReference type="Proteomes" id="UP001595998">
    <property type="component" value="Unassembled WGS sequence"/>
</dbReference>
<evidence type="ECO:0000313" key="2">
    <source>
        <dbReference type="Proteomes" id="UP001595998"/>
    </source>
</evidence>
<organism evidence="1 2">
    <name type="scientific">Deinococcus navajonensis</name>
    <dbReference type="NCBI Taxonomy" id="309884"/>
    <lineage>
        <taxon>Bacteria</taxon>
        <taxon>Thermotogati</taxon>
        <taxon>Deinococcota</taxon>
        <taxon>Deinococci</taxon>
        <taxon>Deinococcales</taxon>
        <taxon>Deinococcaceae</taxon>
        <taxon>Deinococcus</taxon>
    </lineage>
</organism>
<sequence length="74" mass="7769">MNPGEWTGRLQAVFDAPGPDLLGPWGNFAFPDGESAAQPRQALVAQAQGGTPRPVTYGLILQGLRRALRGVPSA</sequence>
<comment type="caution">
    <text evidence="1">The sequence shown here is derived from an EMBL/GenBank/DDBJ whole genome shotgun (WGS) entry which is preliminary data.</text>
</comment>
<keyword evidence="2" id="KW-1185">Reference proteome</keyword>
<accession>A0ABV8XRV5</accession>
<protein>
    <submittedName>
        <fullName evidence="1">Uncharacterized protein</fullName>
    </submittedName>
</protein>
<proteinExistence type="predicted"/>
<reference evidence="2" key="1">
    <citation type="journal article" date="2019" name="Int. J. Syst. Evol. Microbiol.">
        <title>The Global Catalogue of Microorganisms (GCM) 10K type strain sequencing project: providing services to taxonomists for standard genome sequencing and annotation.</title>
        <authorList>
            <consortium name="The Broad Institute Genomics Platform"/>
            <consortium name="The Broad Institute Genome Sequencing Center for Infectious Disease"/>
            <person name="Wu L."/>
            <person name="Ma J."/>
        </authorList>
    </citation>
    <scope>NUCLEOTIDE SEQUENCE [LARGE SCALE GENOMIC DNA]</scope>
    <source>
        <strain evidence="2">CCUG 56029</strain>
    </source>
</reference>
<evidence type="ECO:0000313" key="1">
    <source>
        <dbReference type="EMBL" id="MFC4427619.1"/>
    </source>
</evidence>